<evidence type="ECO:0000256" key="1">
    <source>
        <dbReference type="ARBA" id="ARBA00004752"/>
    </source>
</evidence>
<reference evidence="4 5" key="1">
    <citation type="submission" date="2021-05" db="EMBL/GenBank/DDBJ databases">
        <title>A Polyphasic approach of four new species of the genus Ohtaekwangia: Ohtaekwangia histidinii sp. nov., Ohtaekwangia cretensis sp. nov., Ohtaekwangia indiensis sp. nov., Ohtaekwangia reichenbachii sp. nov. from diverse environment.</title>
        <authorList>
            <person name="Octaviana S."/>
        </authorList>
    </citation>
    <scope>NUCLEOTIDE SEQUENCE [LARGE SCALE GENOMIC DNA]</scope>
    <source>
        <strain evidence="4 5">PWU37</strain>
    </source>
</reference>
<dbReference type="InterPro" id="IPR050396">
    <property type="entry name" value="Glycosyltr_51/Transpeptidase"/>
</dbReference>
<keyword evidence="5" id="KW-1185">Reference proteome</keyword>
<protein>
    <submittedName>
        <fullName evidence="4">Transglycosylase domain-containing protein</fullName>
    </submittedName>
</protein>
<evidence type="ECO:0000313" key="4">
    <source>
        <dbReference type="EMBL" id="MBT1687666.1"/>
    </source>
</evidence>
<accession>A0AAP2GHY3</accession>
<dbReference type="SUPFAM" id="SSF53955">
    <property type="entry name" value="Lysozyme-like"/>
    <property type="match status" value="1"/>
</dbReference>
<feature type="domain" description="Glycosyl transferase family 51" evidence="3">
    <location>
        <begin position="58"/>
        <end position="209"/>
    </location>
</feature>
<dbReference type="EMBL" id="JAHESC010000019">
    <property type="protein sequence ID" value="MBT1687666.1"/>
    <property type="molecule type" value="Genomic_DNA"/>
</dbReference>
<dbReference type="InterPro" id="IPR023346">
    <property type="entry name" value="Lysozyme-like_dom_sf"/>
</dbReference>
<dbReference type="Proteomes" id="UP001319180">
    <property type="component" value="Unassembled WGS sequence"/>
</dbReference>
<feature type="non-terminal residue" evidence="4">
    <location>
        <position position="214"/>
    </location>
</feature>
<gene>
    <name evidence="4" type="ORF">KK078_13930</name>
</gene>
<dbReference type="GO" id="GO:0008955">
    <property type="term" value="F:peptidoglycan glycosyltransferase activity"/>
    <property type="evidence" value="ECO:0007669"/>
    <property type="project" value="TreeGrafter"/>
</dbReference>
<dbReference type="AlphaFoldDB" id="A0AAP2GHY3"/>
<dbReference type="PANTHER" id="PTHR32282">
    <property type="entry name" value="BINDING PROTEIN TRANSPEPTIDASE, PUTATIVE-RELATED"/>
    <property type="match status" value="1"/>
</dbReference>
<proteinExistence type="predicted"/>
<dbReference type="RefSeq" id="WP_254090895.1">
    <property type="nucleotide sequence ID" value="NZ_JAHESC010000019.1"/>
</dbReference>
<organism evidence="4 5">
    <name type="scientific">Dawidia soli</name>
    <dbReference type="NCBI Taxonomy" id="2782352"/>
    <lineage>
        <taxon>Bacteria</taxon>
        <taxon>Pseudomonadati</taxon>
        <taxon>Bacteroidota</taxon>
        <taxon>Cytophagia</taxon>
        <taxon>Cytophagales</taxon>
        <taxon>Chryseotaleaceae</taxon>
        <taxon>Dawidia</taxon>
    </lineage>
</organism>
<evidence type="ECO:0000313" key="5">
    <source>
        <dbReference type="Proteomes" id="UP001319180"/>
    </source>
</evidence>
<comment type="caution">
    <text evidence="4">The sequence shown here is derived from an EMBL/GenBank/DDBJ whole genome shotgun (WGS) entry which is preliminary data.</text>
</comment>
<keyword evidence="2" id="KW-0808">Transferase</keyword>
<sequence>MSRGLKWKISAVLLGVALIAYYFSLPATLFTDPYSTVLESARGDLLSAVIAPDGQWRFPETDSVPEKFTVALMAYEDKRFRSHPGVDVLSLGRALRQNLAARRVVSGGSTLTMQVIRLARKGAGRTVGEKLIEIILATRLEWRHSKDEILALYASHAPFGGNVVGIDAACWRYFGRDARSLSWGEAALLAVLPNAPALIPPGPNRDHLKAKPDR</sequence>
<evidence type="ECO:0000259" key="3">
    <source>
        <dbReference type="Pfam" id="PF00912"/>
    </source>
</evidence>
<name>A0AAP2GHY3_9BACT</name>
<dbReference type="Gene3D" id="1.10.3810.10">
    <property type="entry name" value="Biosynthetic peptidoglycan transglycosylase-like"/>
    <property type="match status" value="1"/>
</dbReference>
<dbReference type="PANTHER" id="PTHR32282:SF15">
    <property type="entry name" value="PENICILLIN-BINDING PROTEIN 1C"/>
    <property type="match status" value="1"/>
</dbReference>
<dbReference type="InterPro" id="IPR001264">
    <property type="entry name" value="Glyco_trans_51"/>
</dbReference>
<comment type="pathway">
    <text evidence="1">Cell wall biogenesis; peptidoglycan biosynthesis.</text>
</comment>
<dbReference type="GO" id="GO:0030288">
    <property type="term" value="C:outer membrane-bounded periplasmic space"/>
    <property type="evidence" value="ECO:0007669"/>
    <property type="project" value="TreeGrafter"/>
</dbReference>
<dbReference type="Pfam" id="PF00912">
    <property type="entry name" value="Transgly"/>
    <property type="match status" value="1"/>
</dbReference>
<dbReference type="GO" id="GO:0009252">
    <property type="term" value="P:peptidoglycan biosynthetic process"/>
    <property type="evidence" value="ECO:0007669"/>
    <property type="project" value="TreeGrafter"/>
</dbReference>
<evidence type="ECO:0000256" key="2">
    <source>
        <dbReference type="ARBA" id="ARBA00022679"/>
    </source>
</evidence>
<dbReference type="InterPro" id="IPR036950">
    <property type="entry name" value="PBP_transglycosylase"/>
</dbReference>